<dbReference type="InterPro" id="IPR001387">
    <property type="entry name" value="Cro/C1-type_HTH"/>
</dbReference>
<protein>
    <submittedName>
        <fullName evidence="2">XRE family transcriptional regulator</fullName>
    </submittedName>
</protein>
<name>A0A2M8H917_9GAMM</name>
<keyword evidence="3" id="KW-1185">Reference proteome</keyword>
<reference evidence="2 3" key="1">
    <citation type="submission" date="2017-11" db="EMBL/GenBank/DDBJ databases">
        <title>Draft genome sequence of environmental isolate Aeromonas lusitania sp. nov. MDC 2473.</title>
        <authorList>
            <person name="Colston S.M."/>
            <person name="Navarro A."/>
            <person name="Martinez-Murcia A.J."/>
            <person name="Graf J."/>
        </authorList>
    </citation>
    <scope>NUCLEOTIDE SEQUENCE [LARGE SCALE GENOMIC DNA]</scope>
    <source>
        <strain evidence="2 3">MDC 2473</strain>
    </source>
</reference>
<dbReference type="Gene3D" id="1.10.260.40">
    <property type="entry name" value="lambda repressor-like DNA-binding domains"/>
    <property type="match status" value="1"/>
</dbReference>
<gene>
    <name evidence="2" type="ORF">CUC44_11430</name>
</gene>
<evidence type="ECO:0000313" key="2">
    <source>
        <dbReference type="EMBL" id="PJC93057.1"/>
    </source>
</evidence>
<dbReference type="SUPFAM" id="SSF47413">
    <property type="entry name" value="lambda repressor-like DNA-binding domains"/>
    <property type="match status" value="1"/>
</dbReference>
<evidence type="ECO:0000313" key="3">
    <source>
        <dbReference type="Proteomes" id="UP000232060"/>
    </source>
</evidence>
<dbReference type="RefSeq" id="WP_100860077.1">
    <property type="nucleotide sequence ID" value="NZ_PGCP01000016.1"/>
</dbReference>
<organism evidence="2 3">
    <name type="scientific">Aeromonas lusitana</name>
    <dbReference type="NCBI Taxonomy" id="931529"/>
    <lineage>
        <taxon>Bacteria</taxon>
        <taxon>Pseudomonadati</taxon>
        <taxon>Pseudomonadota</taxon>
        <taxon>Gammaproteobacteria</taxon>
        <taxon>Aeromonadales</taxon>
        <taxon>Aeromonadaceae</taxon>
        <taxon>Aeromonas</taxon>
    </lineage>
</organism>
<evidence type="ECO:0000259" key="1">
    <source>
        <dbReference type="SMART" id="SM00530"/>
    </source>
</evidence>
<dbReference type="Pfam" id="PF13443">
    <property type="entry name" value="HTH_26"/>
    <property type="match status" value="1"/>
</dbReference>
<proteinExistence type="predicted"/>
<dbReference type="Proteomes" id="UP000232060">
    <property type="component" value="Unassembled WGS sequence"/>
</dbReference>
<sequence length="254" mass="29505">MTYSQTLANHILDTLKKTLTDKGIRYQTLADAMGVSIATIKRMMNKPSLPFDTLLEICHLVGLSFEELLDKTQDAQSRRAVFTQEQDEAFHKEPGLYAFLANIFWRDKALVDLKREYGLTDASCYLYLRKLERLGILQLGIDNSYHFLISERISFEQHSRFARQQARQAMSVLGDYLVENMHKSNNYMALCQLHLDETEAMALIDRMKEYWHQELKLNRPAIGQREDTKTYTMSLQLADCGYQSFDDLIPNIDN</sequence>
<dbReference type="AlphaFoldDB" id="A0A2M8H917"/>
<dbReference type="EMBL" id="PGCP01000016">
    <property type="protein sequence ID" value="PJC93057.1"/>
    <property type="molecule type" value="Genomic_DNA"/>
</dbReference>
<dbReference type="OrthoDB" id="5298444at2"/>
<comment type="caution">
    <text evidence="2">The sequence shown here is derived from an EMBL/GenBank/DDBJ whole genome shotgun (WGS) entry which is preliminary data.</text>
</comment>
<feature type="domain" description="HTH cro/C1-type" evidence="1">
    <location>
        <begin position="14"/>
        <end position="68"/>
    </location>
</feature>
<dbReference type="GO" id="GO:0003677">
    <property type="term" value="F:DNA binding"/>
    <property type="evidence" value="ECO:0007669"/>
    <property type="project" value="InterPro"/>
</dbReference>
<accession>A0A2M8H917</accession>
<dbReference type="SMART" id="SM00530">
    <property type="entry name" value="HTH_XRE"/>
    <property type="match status" value="1"/>
</dbReference>
<dbReference type="InterPro" id="IPR010982">
    <property type="entry name" value="Lambda_DNA-bd_dom_sf"/>
</dbReference>
<dbReference type="CDD" id="cd00093">
    <property type="entry name" value="HTH_XRE"/>
    <property type="match status" value="1"/>
</dbReference>